<keyword evidence="7 11" id="KW-0812">Transmembrane</keyword>
<dbReference type="EMBL" id="JACPRF010000109">
    <property type="protein sequence ID" value="MBI2875937.1"/>
    <property type="molecule type" value="Genomic_DNA"/>
</dbReference>
<proteinExistence type="inferred from homology"/>
<evidence type="ECO:0000313" key="15">
    <source>
        <dbReference type="Proteomes" id="UP000769766"/>
    </source>
</evidence>
<dbReference type="InterPro" id="IPR042094">
    <property type="entry name" value="T2SS_GspF_sf"/>
</dbReference>
<evidence type="ECO:0000256" key="6">
    <source>
        <dbReference type="ARBA" id="ARBA00022519"/>
    </source>
</evidence>
<dbReference type="GO" id="GO:0015628">
    <property type="term" value="P:protein secretion by the type II secretion system"/>
    <property type="evidence" value="ECO:0007669"/>
    <property type="project" value="TreeGrafter"/>
</dbReference>
<organism evidence="14 15">
    <name type="scientific">Tectimicrobiota bacterium</name>
    <dbReference type="NCBI Taxonomy" id="2528274"/>
    <lineage>
        <taxon>Bacteria</taxon>
        <taxon>Pseudomonadati</taxon>
        <taxon>Nitrospinota/Tectimicrobiota group</taxon>
        <taxon>Candidatus Tectimicrobiota</taxon>
    </lineage>
</organism>
<keyword evidence="8 12" id="KW-1133">Transmembrane helix</keyword>
<name>A0A932FW46_UNCTE</name>
<keyword evidence="9 12" id="KW-0472">Membrane</keyword>
<dbReference type="InterPro" id="IPR003004">
    <property type="entry name" value="GspF/PilC"/>
</dbReference>
<dbReference type="Proteomes" id="UP000769766">
    <property type="component" value="Unassembled WGS sequence"/>
</dbReference>
<evidence type="ECO:0000313" key="14">
    <source>
        <dbReference type="EMBL" id="MBI2875937.1"/>
    </source>
</evidence>
<feature type="transmembrane region" description="Helical" evidence="12">
    <location>
        <begin position="236"/>
        <end position="255"/>
    </location>
</feature>
<evidence type="ECO:0000256" key="5">
    <source>
        <dbReference type="ARBA" id="ARBA00022475"/>
    </source>
</evidence>
<dbReference type="PRINTS" id="PR00812">
    <property type="entry name" value="BCTERIALGSPF"/>
</dbReference>
<sequence length="422" mass="46214">MQYTYTVRDRQGKRISGKAEAESAELLANNLQDQGWIILSLQRGNEATPVKKAGNGEGLGALAQLFGQKDKKKKKVKLATLVPFTTQLGFMIEAGLPLLRVLEGLTREMEDKQFQAMIEEVRQKIKEGSTFADALAAQPAFSRLYVNLVRAGEESGKLGPILGHLALYLEKVANLKRKIKSVIAYPLAITIFAVLVVFFMILKIVPIFQTTYARFHAKLPLPTQMLVAASDALRNHFLLLALLVIGIATAVSLILKSDRGRYQADRLLLRLPLFGPSIKKAILARTCRTLAILIESGIPLLETLRLVSQTSGNRVIERSILNSVETIRNGSSIGESFKAEGVFPETLIQLIYSGEESGEMEKMLNKGADFYEQQVEATTATLTSILEPLLIIFVGGMVGAILVCLFLPIFNLGKAIRGGGGM</sequence>
<dbReference type="InterPro" id="IPR001992">
    <property type="entry name" value="T2SS_GspF/T4SS_PilC_CS"/>
</dbReference>
<evidence type="ECO:0000256" key="11">
    <source>
        <dbReference type="RuleBase" id="RU003923"/>
    </source>
</evidence>
<dbReference type="PANTHER" id="PTHR30012:SF0">
    <property type="entry name" value="TYPE II SECRETION SYSTEM PROTEIN F-RELATED"/>
    <property type="match status" value="1"/>
</dbReference>
<dbReference type="Gene3D" id="1.20.81.30">
    <property type="entry name" value="Type II secretion system (T2SS), domain F"/>
    <property type="match status" value="2"/>
</dbReference>
<dbReference type="AlphaFoldDB" id="A0A932FW46"/>
<keyword evidence="4 11" id="KW-0813">Transport</keyword>
<comment type="function">
    <text evidence="1">Component of the type II secretion system inner membrane complex required for the energy-dependent secretion of extracellular factors such as proteases and toxins from the periplasm.</text>
</comment>
<comment type="caution">
    <text evidence="14">The sequence shown here is derived from an EMBL/GenBank/DDBJ whole genome shotgun (WGS) entry which is preliminary data.</text>
</comment>
<accession>A0A932FW46</accession>
<reference evidence="14" key="1">
    <citation type="submission" date="2020-07" db="EMBL/GenBank/DDBJ databases">
        <title>Huge and variable diversity of episymbiotic CPR bacteria and DPANN archaea in groundwater ecosystems.</title>
        <authorList>
            <person name="He C.Y."/>
            <person name="Keren R."/>
            <person name="Whittaker M."/>
            <person name="Farag I.F."/>
            <person name="Doudna J."/>
            <person name="Cate J.H.D."/>
            <person name="Banfield J.F."/>
        </authorList>
    </citation>
    <scope>NUCLEOTIDE SEQUENCE</scope>
    <source>
        <strain evidence="14">NC_groundwater_672_Ag_B-0.1um_62_36</strain>
    </source>
</reference>
<comment type="subcellular location">
    <subcellularLocation>
        <location evidence="2">Cell inner membrane</location>
        <topology evidence="2">Multi-pass membrane protein</topology>
    </subcellularLocation>
    <subcellularLocation>
        <location evidence="11">Cell membrane</location>
        <topology evidence="11">Multi-pass membrane protein</topology>
    </subcellularLocation>
</comment>
<evidence type="ECO:0000259" key="13">
    <source>
        <dbReference type="Pfam" id="PF00482"/>
    </source>
</evidence>
<evidence type="ECO:0000256" key="7">
    <source>
        <dbReference type="ARBA" id="ARBA00022692"/>
    </source>
</evidence>
<dbReference type="InterPro" id="IPR018076">
    <property type="entry name" value="T2SS_GspF_dom"/>
</dbReference>
<evidence type="ECO:0000256" key="1">
    <source>
        <dbReference type="ARBA" id="ARBA00002684"/>
    </source>
</evidence>
<keyword evidence="6" id="KW-0997">Cell inner membrane</keyword>
<protein>
    <recommendedName>
        <fullName evidence="10">General secretion pathway protein F</fullName>
    </recommendedName>
</protein>
<evidence type="ECO:0000256" key="8">
    <source>
        <dbReference type="ARBA" id="ARBA00022989"/>
    </source>
</evidence>
<evidence type="ECO:0000256" key="4">
    <source>
        <dbReference type="ARBA" id="ARBA00022448"/>
    </source>
</evidence>
<dbReference type="PANTHER" id="PTHR30012">
    <property type="entry name" value="GENERAL SECRETION PATHWAY PROTEIN"/>
    <property type="match status" value="1"/>
</dbReference>
<feature type="transmembrane region" description="Helical" evidence="12">
    <location>
        <begin position="182"/>
        <end position="202"/>
    </location>
</feature>
<evidence type="ECO:0000256" key="12">
    <source>
        <dbReference type="SAM" id="Phobius"/>
    </source>
</evidence>
<gene>
    <name evidence="14" type="ORF">HYY20_03565</name>
</gene>
<evidence type="ECO:0000256" key="9">
    <source>
        <dbReference type="ARBA" id="ARBA00023136"/>
    </source>
</evidence>
<feature type="transmembrane region" description="Helical" evidence="12">
    <location>
        <begin position="389"/>
        <end position="410"/>
    </location>
</feature>
<evidence type="ECO:0000256" key="3">
    <source>
        <dbReference type="ARBA" id="ARBA00005745"/>
    </source>
</evidence>
<dbReference type="FunFam" id="1.20.81.30:FF:000001">
    <property type="entry name" value="Type II secretion system protein F"/>
    <property type="match status" value="2"/>
</dbReference>
<dbReference type="Pfam" id="PF00482">
    <property type="entry name" value="T2SSF"/>
    <property type="match status" value="2"/>
</dbReference>
<dbReference type="PROSITE" id="PS00874">
    <property type="entry name" value="T2SP_F"/>
    <property type="match status" value="1"/>
</dbReference>
<comment type="similarity">
    <text evidence="3 11">Belongs to the GSP F family.</text>
</comment>
<feature type="domain" description="Type II secretion system protein GspF" evidence="13">
    <location>
        <begin position="287"/>
        <end position="408"/>
    </location>
</feature>
<evidence type="ECO:0000256" key="2">
    <source>
        <dbReference type="ARBA" id="ARBA00004429"/>
    </source>
</evidence>
<feature type="domain" description="Type II secretion system protein GspF" evidence="13">
    <location>
        <begin position="84"/>
        <end position="206"/>
    </location>
</feature>
<dbReference type="GO" id="GO:0005886">
    <property type="term" value="C:plasma membrane"/>
    <property type="evidence" value="ECO:0007669"/>
    <property type="project" value="UniProtKB-SubCell"/>
</dbReference>
<evidence type="ECO:0000256" key="10">
    <source>
        <dbReference type="ARBA" id="ARBA00030750"/>
    </source>
</evidence>
<keyword evidence="5" id="KW-1003">Cell membrane</keyword>